<dbReference type="Proteomes" id="UP001501563">
    <property type="component" value="Unassembled WGS sequence"/>
</dbReference>
<proteinExistence type="predicted"/>
<evidence type="ECO:0000313" key="4">
    <source>
        <dbReference type="Proteomes" id="UP001501563"/>
    </source>
</evidence>
<dbReference type="RefSeq" id="WP_345552900.1">
    <property type="nucleotide sequence ID" value="NZ_BAAAZA010000024.1"/>
</dbReference>
<protein>
    <submittedName>
        <fullName evidence="3">LLM class flavin-dependent oxidoreductase</fullName>
    </submittedName>
</protein>
<dbReference type="InterPro" id="IPR050564">
    <property type="entry name" value="F420-G6PD/mer"/>
</dbReference>
<feature type="domain" description="Luciferase-like" evidence="2">
    <location>
        <begin position="13"/>
        <end position="221"/>
    </location>
</feature>
<dbReference type="SUPFAM" id="SSF51679">
    <property type="entry name" value="Bacterial luciferase-like"/>
    <property type="match status" value="1"/>
</dbReference>
<dbReference type="PANTHER" id="PTHR43244">
    <property type="match status" value="1"/>
</dbReference>
<dbReference type="Pfam" id="PF00296">
    <property type="entry name" value="Bac_luciferase"/>
    <property type="match status" value="1"/>
</dbReference>
<dbReference type="CDD" id="cd01097">
    <property type="entry name" value="Tetrahydromethanopterin_reductase"/>
    <property type="match status" value="1"/>
</dbReference>
<dbReference type="InterPro" id="IPR036661">
    <property type="entry name" value="Luciferase-like_sf"/>
</dbReference>
<name>A0ABP7KY58_9ACTN</name>
<dbReference type="InterPro" id="IPR011251">
    <property type="entry name" value="Luciferase-like_dom"/>
</dbReference>
<evidence type="ECO:0000256" key="1">
    <source>
        <dbReference type="ARBA" id="ARBA00023002"/>
    </source>
</evidence>
<dbReference type="PANTHER" id="PTHR43244:SF1">
    <property type="entry name" value="5,10-METHYLENETETRAHYDROMETHANOPTERIN REDUCTASE"/>
    <property type="match status" value="1"/>
</dbReference>
<sequence length="290" mass="30502">MTGLGAVFRPQLPPERLRAMARLADDSGLEELWLWEDCFLEGGVSAASAALAWTERLRIGVGLLPVPLRNVAVTAMEAATLDRLFPGRAILGVGHGVQSWMAQVGARADSPLTLLREHLDALRALLRGERVTTDGRYVRLDGVALDWPPAQAVRILAGATGPRTLRLSGEAADGTILTSSTTPEGVRKARQLIDAGRESAGRTDPHRIVVYLRTATGPDAVARLSADMAAGGKDPGAEHGAAGDAGTVAKAVRSLADAGADTVVLEPTADEPDPEAFVRFAAHEVRPLLP</sequence>
<keyword evidence="4" id="KW-1185">Reference proteome</keyword>
<evidence type="ECO:0000259" key="2">
    <source>
        <dbReference type="Pfam" id="PF00296"/>
    </source>
</evidence>
<keyword evidence="1" id="KW-0560">Oxidoreductase</keyword>
<accession>A0ABP7KY58</accession>
<gene>
    <name evidence="3" type="ORF">GCM10022207_65260</name>
</gene>
<comment type="caution">
    <text evidence="3">The sequence shown here is derived from an EMBL/GenBank/DDBJ whole genome shotgun (WGS) entry which is preliminary data.</text>
</comment>
<organism evidence="3 4">
    <name type="scientific">Streptomyces lannensis</name>
    <dbReference type="NCBI Taxonomy" id="766498"/>
    <lineage>
        <taxon>Bacteria</taxon>
        <taxon>Bacillati</taxon>
        <taxon>Actinomycetota</taxon>
        <taxon>Actinomycetes</taxon>
        <taxon>Kitasatosporales</taxon>
        <taxon>Streptomycetaceae</taxon>
        <taxon>Streptomyces</taxon>
    </lineage>
</organism>
<reference evidence="4" key="1">
    <citation type="journal article" date="2019" name="Int. J. Syst. Evol. Microbiol.">
        <title>The Global Catalogue of Microorganisms (GCM) 10K type strain sequencing project: providing services to taxonomists for standard genome sequencing and annotation.</title>
        <authorList>
            <consortium name="The Broad Institute Genomics Platform"/>
            <consortium name="The Broad Institute Genome Sequencing Center for Infectious Disease"/>
            <person name="Wu L."/>
            <person name="Ma J."/>
        </authorList>
    </citation>
    <scope>NUCLEOTIDE SEQUENCE [LARGE SCALE GENOMIC DNA]</scope>
    <source>
        <strain evidence="4">JCM 16578</strain>
    </source>
</reference>
<dbReference type="EMBL" id="BAAAZA010000024">
    <property type="protein sequence ID" value="GAA3888720.1"/>
    <property type="molecule type" value="Genomic_DNA"/>
</dbReference>
<dbReference type="Gene3D" id="3.20.20.30">
    <property type="entry name" value="Luciferase-like domain"/>
    <property type="match status" value="1"/>
</dbReference>
<evidence type="ECO:0000313" key="3">
    <source>
        <dbReference type="EMBL" id="GAA3888720.1"/>
    </source>
</evidence>